<accession>X1ISG3</accession>
<name>X1ISG3_9ZZZZ</name>
<protein>
    <submittedName>
        <fullName evidence="1">Uncharacterized protein</fullName>
    </submittedName>
</protein>
<organism evidence="1">
    <name type="scientific">marine sediment metagenome</name>
    <dbReference type="NCBI Taxonomy" id="412755"/>
    <lineage>
        <taxon>unclassified sequences</taxon>
        <taxon>metagenomes</taxon>
        <taxon>ecological metagenomes</taxon>
    </lineage>
</organism>
<reference evidence="1" key="1">
    <citation type="journal article" date="2014" name="Front. Microbiol.">
        <title>High frequency of phylogenetically diverse reductive dehalogenase-homologous genes in deep subseafloor sedimentary metagenomes.</title>
        <authorList>
            <person name="Kawai M."/>
            <person name="Futagami T."/>
            <person name="Toyoda A."/>
            <person name="Takaki Y."/>
            <person name="Nishi S."/>
            <person name="Hori S."/>
            <person name="Arai W."/>
            <person name="Tsubouchi T."/>
            <person name="Morono Y."/>
            <person name="Uchiyama I."/>
            <person name="Ito T."/>
            <person name="Fujiyama A."/>
            <person name="Inagaki F."/>
            <person name="Takami H."/>
        </authorList>
    </citation>
    <scope>NUCLEOTIDE SEQUENCE</scope>
    <source>
        <strain evidence="1">Expedition CK06-06</strain>
    </source>
</reference>
<gene>
    <name evidence="1" type="ORF">S03H2_45193</name>
</gene>
<dbReference type="EMBL" id="BARU01028298">
    <property type="protein sequence ID" value="GAH69029.1"/>
    <property type="molecule type" value="Genomic_DNA"/>
</dbReference>
<feature type="non-terminal residue" evidence="1">
    <location>
        <position position="174"/>
    </location>
</feature>
<evidence type="ECO:0000313" key="1">
    <source>
        <dbReference type="EMBL" id="GAH69029.1"/>
    </source>
</evidence>
<comment type="caution">
    <text evidence="1">The sequence shown here is derived from an EMBL/GenBank/DDBJ whole genome shotgun (WGS) entry which is preliminary data.</text>
</comment>
<dbReference type="AlphaFoldDB" id="X1ISG3"/>
<sequence>MKPKIIKPNFINPFLQPHRDKKITKEEVDNAILNRAKTHKQIVHGSTALKVQIGEYAREPHDIDILTNSPRHHMDKMKDKLDLMAGYDAFGEVVIPLTGAEGEYVYKVVKKAYGPGIDVVDYFAMKKGVKTQRIKGIRYAHWLYAKKKLEQIVTDPQKRNRHMKAREDLRRIDA</sequence>
<proteinExistence type="predicted"/>